<sequence length="157" mass="17020">MACHRASSPTSPGQPAHSCTPWGRATTHRQTETVRQTEATTHCSPLLCVSTTREAGDGYDALRLLLSPSTGVSQGRGVRATLRLTSVPARQERQSAATTGEHSGGLLSRPLFDHTSPSPHMDAPSVRGVRHAWWREAAVRLTWLRRASDYPTLMLAG</sequence>
<feature type="region of interest" description="Disordered" evidence="1">
    <location>
        <begin position="1"/>
        <end position="41"/>
    </location>
</feature>
<gene>
    <name evidence="2" type="ORF">E2C01_064310</name>
</gene>
<protein>
    <submittedName>
        <fullName evidence="2">Uncharacterized protein</fullName>
    </submittedName>
</protein>
<dbReference type="EMBL" id="VSRR010030484">
    <property type="protein sequence ID" value="MPC70073.1"/>
    <property type="molecule type" value="Genomic_DNA"/>
</dbReference>
<feature type="region of interest" description="Disordered" evidence="1">
    <location>
        <begin position="89"/>
        <end position="108"/>
    </location>
</feature>
<keyword evidence="3" id="KW-1185">Reference proteome</keyword>
<name>A0A5B7HIQ3_PORTR</name>
<evidence type="ECO:0000256" key="1">
    <source>
        <dbReference type="SAM" id="MobiDB-lite"/>
    </source>
</evidence>
<evidence type="ECO:0000313" key="3">
    <source>
        <dbReference type="Proteomes" id="UP000324222"/>
    </source>
</evidence>
<dbReference type="Proteomes" id="UP000324222">
    <property type="component" value="Unassembled WGS sequence"/>
</dbReference>
<comment type="caution">
    <text evidence="2">The sequence shown here is derived from an EMBL/GenBank/DDBJ whole genome shotgun (WGS) entry which is preliminary data.</text>
</comment>
<evidence type="ECO:0000313" key="2">
    <source>
        <dbReference type="EMBL" id="MPC70073.1"/>
    </source>
</evidence>
<proteinExistence type="predicted"/>
<organism evidence="2 3">
    <name type="scientific">Portunus trituberculatus</name>
    <name type="common">Swimming crab</name>
    <name type="synonym">Neptunus trituberculatus</name>
    <dbReference type="NCBI Taxonomy" id="210409"/>
    <lineage>
        <taxon>Eukaryota</taxon>
        <taxon>Metazoa</taxon>
        <taxon>Ecdysozoa</taxon>
        <taxon>Arthropoda</taxon>
        <taxon>Crustacea</taxon>
        <taxon>Multicrustacea</taxon>
        <taxon>Malacostraca</taxon>
        <taxon>Eumalacostraca</taxon>
        <taxon>Eucarida</taxon>
        <taxon>Decapoda</taxon>
        <taxon>Pleocyemata</taxon>
        <taxon>Brachyura</taxon>
        <taxon>Eubrachyura</taxon>
        <taxon>Portunoidea</taxon>
        <taxon>Portunidae</taxon>
        <taxon>Portuninae</taxon>
        <taxon>Portunus</taxon>
    </lineage>
</organism>
<accession>A0A5B7HIQ3</accession>
<reference evidence="2 3" key="1">
    <citation type="submission" date="2019-05" db="EMBL/GenBank/DDBJ databases">
        <title>Another draft genome of Portunus trituberculatus and its Hox gene families provides insights of decapod evolution.</title>
        <authorList>
            <person name="Jeong J.-H."/>
            <person name="Song I."/>
            <person name="Kim S."/>
            <person name="Choi T."/>
            <person name="Kim D."/>
            <person name="Ryu S."/>
            <person name="Kim W."/>
        </authorList>
    </citation>
    <scope>NUCLEOTIDE SEQUENCE [LARGE SCALE GENOMIC DNA]</scope>
    <source>
        <tissue evidence="2">Muscle</tissue>
    </source>
</reference>
<dbReference type="AlphaFoldDB" id="A0A5B7HIQ3"/>